<feature type="compositionally biased region" description="Polar residues" evidence="1">
    <location>
        <begin position="119"/>
        <end position="133"/>
    </location>
</feature>
<reference evidence="2" key="1">
    <citation type="submission" date="2022-08" db="EMBL/GenBank/DDBJ databases">
        <authorList>
            <person name="Kallberg Y."/>
            <person name="Tangrot J."/>
            <person name="Rosling A."/>
        </authorList>
    </citation>
    <scope>NUCLEOTIDE SEQUENCE</scope>
    <source>
        <strain evidence="2">Wild A</strain>
    </source>
</reference>
<comment type="caution">
    <text evidence="2">The sequence shown here is derived from an EMBL/GenBank/DDBJ whole genome shotgun (WGS) entry which is preliminary data.</text>
</comment>
<protein>
    <submittedName>
        <fullName evidence="2">7778_t:CDS:1</fullName>
    </submittedName>
</protein>
<dbReference type="Proteomes" id="UP001153678">
    <property type="component" value="Unassembled WGS sequence"/>
</dbReference>
<evidence type="ECO:0000313" key="3">
    <source>
        <dbReference type="Proteomes" id="UP001153678"/>
    </source>
</evidence>
<dbReference type="AlphaFoldDB" id="A0A9W4SHM6"/>
<proteinExistence type="predicted"/>
<dbReference type="OrthoDB" id="199771at2759"/>
<dbReference type="EMBL" id="CAMKVN010000624">
    <property type="protein sequence ID" value="CAI2169794.1"/>
    <property type="molecule type" value="Genomic_DNA"/>
</dbReference>
<gene>
    <name evidence="2" type="ORF">FWILDA_LOCUS4260</name>
</gene>
<name>A0A9W4SHM6_9GLOM</name>
<evidence type="ECO:0000256" key="1">
    <source>
        <dbReference type="SAM" id="MobiDB-lite"/>
    </source>
</evidence>
<feature type="region of interest" description="Disordered" evidence="1">
    <location>
        <begin position="113"/>
        <end position="142"/>
    </location>
</feature>
<evidence type="ECO:0000313" key="2">
    <source>
        <dbReference type="EMBL" id="CAI2169794.1"/>
    </source>
</evidence>
<keyword evidence="3" id="KW-1185">Reference proteome</keyword>
<accession>A0A9W4SHM6</accession>
<sequence>MIQKKIVADRYTLENNATKLLNPGSARKGVAVNILPVSNVKLCQEETVEVDVSESKVAEISKYRKFTYYYCCMSVVPRALIRYSLVALPVFQAIDKIRFWEEPGQATADWFSRHPLSQGPRSSLRKTVTSSPSAGYDDMTRTSHDSIDHYREISNL</sequence>
<organism evidence="2 3">
    <name type="scientific">Funneliformis geosporum</name>
    <dbReference type="NCBI Taxonomy" id="1117311"/>
    <lineage>
        <taxon>Eukaryota</taxon>
        <taxon>Fungi</taxon>
        <taxon>Fungi incertae sedis</taxon>
        <taxon>Mucoromycota</taxon>
        <taxon>Glomeromycotina</taxon>
        <taxon>Glomeromycetes</taxon>
        <taxon>Glomerales</taxon>
        <taxon>Glomeraceae</taxon>
        <taxon>Funneliformis</taxon>
    </lineage>
</organism>